<dbReference type="PANTHER" id="PTHR30451">
    <property type="entry name" value="OUTER MEMBRANE USHER PROTEIN"/>
    <property type="match status" value="1"/>
</dbReference>
<dbReference type="Proteomes" id="UP000258016">
    <property type="component" value="Chromosome"/>
</dbReference>
<keyword evidence="2" id="KW-1185">Reference proteome</keyword>
<gene>
    <name evidence="1" type="ORF">B5J99_17970</name>
</gene>
<protein>
    <submittedName>
        <fullName evidence="1">Uncharacterized protein</fullName>
    </submittedName>
</protein>
<dbReference type="Pfam" id="PF00577">
    <property type="entry name" value="Usher"/>
    <property type="match status" value="1"/>
</dbReference>
<dbReference type="EMBL" id="CP020083">
    <property type="protein sequence ID" value="ASR53110.1"/>
    <property type="molecule type" value="Genomic_DNA"/>
</dbReference>
<reference evidence="1 2" key="1">
    <citation type="submission" date="2017-03" db="EMBL/GenBank/DDBJ databases">
        <title>Complete genome sequence of Blastomonas fulva degrading microcsystin LR.</title>
        <authorList>
            <person name="Lee H.-g."/>
            <person name="Jin L."/>
            <person name="oh H.-M."/>
        </authorList>
    </citation>
    <scope>NUCLEOTIDE SEQUENCE [LARGE SCALE GENOMIC DNA]</scope>
    <source>
        <strain evidence="1 2">T2</strain>
    </source>
</reference>
<organism evidence="1 2">
    <name type="scientific">Blastomonas fulva</name>
    <dbReference type="NCBI Taxonomy" id="1550728"/>
    <lineage>
        <taxon>Bacteria</taxon>
        <taxon>Pseudomonadati</taxon>
        <taxon>Pseudomonadota</taxon>
        <taxon>Alphaproteobacteria</taxon>
        <taxon>Sphingomonadales</taxon>
        <taxon>Sphingomonadaceae</taxon>
        <taxon>Blastomonas</taxon>
    </lineage>
</organism>
<dbReference type="InterPro" id="IPR000015">
    <property type="entry name" value="Fimb_usher"/>
</dbReference>
<dbReference type="PANTHER" id="PTHR30451:SF5">
    <property type="entry name" value="SLR0019 PROTEIN"/>
    <property type="match status" value="1"/>
</dbReference>
<evidence type="ECO:0000313" key="1">
    <source>
        <dbReference type="EMBL" id="ASR53110.1"/>
    </source>
</evidence>
<accession>A0ABM6MAK4</accession>
<name>A0ABM6MAK4_9SPHN</name>
<sequence>MPAEFAAGFTGTLIGGRDFSAGSVSDRLIYDFAGFANVGGRDGVYVTYGGTFNIAGGGGLFERNRIIVFKDFESAILRLSAGDLVPQIPIIAGDVEILGVSAERRYDAIQPLRNIRPTGRRTFSLDSPARIEIYANGALVQTIDASPGEVDLNQIPALSLTSNISIIVEDTTGRREIDSFTLANDIELLAEGISEFSFSAGALRRFSTRGFAYTDNPVATGQYIKGFSEKVTAGGHFIVAQDYQNVGLRAAVLGLRGAIFSGISVSRATGSTGYAASLAYRGDPLQLSDLGGQLNFRFDYQSRGYRRLSLFQVIDNVKFDIAADYRINLTTRIGISFGGTYFERYNQPDKTRALFGGVQVSFGRLLLSATARYAKIGPRTDTGVLATATLPLGRSHFANASFDTGTEQARLEVRRQRDITIPEFDYGVIAESNPLFDRLTGQTRFANSRVNLDVEFTNVQPRGTFGGRNQNIGQFRLQSGFAYADGEFGIGRNPGRGFVMVNRHPSLRRSPIDIENSGVGRRSGQINGLGPAVISQLSGYRPDPVRVDVLNAPTGYDIGPGEYISDPGALSGVKITVGSDAFRTVIVTLTNPDGVPVALSYGTVRNLLTGKTDTFFTNAAGRAVFSQVSPGRYRVEFMDSDLTYDFVVSEDAAAIIQSGVQAMEVMP</sequence>
<proteinExistence type="predicted"/>
<evidence type="ECO:0000313" key="2">
    <source>
        <dbReference type="Proteomes" id="UP000258016"/>
    </source>
</evidence>